<evidence type="ECO:0000256" key="7">
    <source>
        <dbReference type="ARBA" id="ARBA00022598"/>
    </source>
</evidence>
<dbReference type="FunFam" id="2.20.28.20:FF:000001">
    <property type="entry name" value="Methionine--tRNA ligase"/>
    <property type="match status" value="1"/>
</dbReference>
<dbReference type="InterPro" id="IPR015413">
    <property type="entry name" value="Methionyl/Leucyl_tRNA_Synth"/>
</dbReference>
<evidence type="ECO:0000256" key="10">
    <source>
        <dbReference type="ARBA" id="ARBA00022884"/>
    </source>
</evidence>
<dbReference type="GO" id="GO:0005524">
    <property type="term" value="F:ATP binding"/>
    <property type="evidence" value="ECO:0007669"/>
    <property type="project" value="UniProtKB-KW"/>
</dbReference>
<dbReference type="NCBIfam" id="TIGR00398">
    <property type="entry name" value="metG"/>
    <property type="match status" value="1"/>
</dbReference>
<evidence type="ECO:0000313" key="19">
    <source>
        <dbReference type="Proteomes" id="UP000515163"/>
    </source>
</evidence>
<dbReference type="PANTHER" id="PTHR45765:SF1">
    <property type="entry name" value="METHIONINE--TRNA LIGASE, CYTOPLASMIC"/>
    <property type="match status" value="1"/>
</dbReference>
<dbReference type="Pfam" id="PF09334">
    <property type="entry name" value="tRNA-synt_1g"/>
    <property type="match status" value="1"/>
</dbReference>
<comment type="similarity">
    <text evidence="2 15">Belongs to the class-I aminoacyl-tRNA synthetase family.</text>
</comment>
<keyword evidence="5" id="KW-0963">Cytoplasm</keyword>
<dbReference type="InterPro" id="IPR023458">
    <property type="entry name" value="Met-tRNA_ligase_1"/>
</dbReference>
<dbReference type="AlphaFoldDB" id="A0A6P8J327"/>
<dbReference type="InterPro" id="IPR004045">
    <property type="entry name" value="Glutathione_S-Trfase_N"/>
</dbReference>
<dbReference type="GO" id="GO:0004825">
    <property type="term" value="F:methionine-tRNA ligase activity"/>
    <property type="evidence" value="ECO:0007669"/>
    <property type="project" value="UniProtKB-EC"/>
</dbReference>
<dbReference type="FunFam" id="1.10.730.10:FF:000031">
    <property type="entry name" value="Putative Methionyl-tRNA synthetase"/>
    <property type="match status" value="1"/>
</dbReference>
<protein>
    <recommendedName>
        <fullName evidence="4">Methionine--tRNA ligase, cytoplasmic</fullName>
        <ecNumber evidence="3">6.1.1.10</ecNumber>
    </recommendedName>
    <alternativeName>
        <fullName evidence="13">Methionyl-tRNA synthetase</fullName>
    </alternativeName>
</protein>
<dbReference type="Gene3D" id="3.40.50.620">
    <property type="entry name" value="HUPs"/>
    <property type="match status" value="1"/>
</dbReference>
<comment type="subcellular location">
    <subcellularLocation>
        <location evidence="1">Cytoplasm</location>
    </subcellularLocation>
</comment>
<dbReference type="SUPFAM" id="SSF47616">
    <property type="entry name" value="GST C-terminal domain-like"/>
    <property type="match status" value="1"/>
</dbReference>
<dbReference type="SUPFAM" id="SSF52374">
    <property type="entry name" value="Nucleotidylyl transferase"/>
    <property type="match status" value="1"/>
</dbReference>
<dbReference type="InterPro" id="IPR014758">
    <property type="entry name" value="Met-tRNA_synth"/>
</dbReference>
<name>A0A6P8J327_ACTTE</name>
<evidence type="ECO:0000256" key="14">
    <source>
        <dbReference type="ARBA" id="ARBA00047364"/>
    </source>
</evidence>
<dbReference type="InterPro" id="IPR041872">
    <property type="entry name" value="Anticodon_Met"/>
</dbReference>
<dbReference type="CDD" id="cd00814">
    <property type="entry name" value="MetRS_core"/>
    <property type="match status" value="1"/>
</dbReference>
<keyword evidence="19" id="KW-1185">Reference proteome</keyword>
<evidence type="ECO:0000256" key="4">
    <source>
        <dbReference type="ARBA" id="ARBA00018335"/>
    </source>
</evidence>
<dbReference type="GO" id="GO:0000049">
    <property type="term" value="F:tRNA binding"/>
    <property type="evidence" value="ECO:0007669"/>
    <property type="project" value="UniProtKB-KW"/>
</dbReference>
<dbReference type="CDD" id="cd07957">
    <property type="entry name" value="Anticodon_Ia_Met"/>
    <property type="match status" value="1"/>
</dbReference>
<dbReference type="InterPro" id="IPR029038">
    <property type="entry name" value="MetRS_Zn"/>
</dbReference>
<evidence type="ECO:0000256" key="2">
    <source>
        <dbReference type="ARBA" id="ARBA00005594"/>
    </source>
</evidence>
<keyword evidence="9 15" id="KW-0067">ATP-binding</keyword>
<dbReference type="InterPro" id="IPR041598">
    <property type="entry name" value="MARS_N"/>
</dbReference>
<dbReference type="HAMAP" id="MF_00098">
    <property type="entry name" value="Met_tRNA_synth_type1"/>
    <property type="match status" value="1"/>
</dbReference>
<keyword evidence="7 15" id="KW-0436">Ligase</keyword>
<dbReference type="PROSITE" id="PS50404">
    <property type="entry name" value="GST_NTER"/>
    <property type="match status" value="1"/>
</dbReference>
<dbReference type="InterPro" id="IPR001412">
    <property type="entry name" value="aa-tRNA-synth_I_CS"/>
</dbReference>
<evidence type="ECO:0000256" key="12">
    <source>
        <dbReference type="ARBA" id="ARBA00023146"/>
    </source>
</evidence>
<gene>
    <name evidence="20" type="primary">LOC116307821</name>
</gene>
<evidence type="ECO:0000256" key="9">
    <source>
        <dbReference type="ARBA" id="ARBA00022840"/>
    </source>
</evidence>
<dbReference type="SUPFAM" id="SSF52833">
    <property type="entry name" value="Thioredoxin-like"/>
    <property type="match status" value="1"/>
</dbReference>
<evidence type="ECO:0000256" key="3">
    <source>
        <dbReference type="ARBA" id="ARBA00012838"/>
    </source>
</evidence>
<evidence type="ECO:0000256" key="5">
    <source>
        <dbReference type="ARBA" id="ARBA00022490"/>
    </source>
</evidence>
<accession>A0A6P8J327</accession>
<feature type="compositionally biased region" description="Low complexity" evidence="16">
    <location>
        <begin position="872"/>
        <end position="882"/>
    </location>
</feature>
<dbReference type="InterPro" id="IPR036282">
    <property type="entry name" value="Glutathione-S-Trfase_C_sf"/>
</dbReference>
<comment type="catalytic activity">
    <reaction evidence="14">
        <text>tRNA(Met) + L-methionine + ATP = L-methionyl-tRNA(Met) + AMP + diphosphate</text>
        <dbReference type="Rhea" id="RHEA:13481"/>
        <dbReference type="Rhea" id="RHEA-COMP:9667"/>
        <dbReference type="Rhea" id="RHEA-COMP:9698"/>
        <dbReference type="ChEBI" id="CHEBI:30616"/>
        <dbReference type="ChEBI" id="CHEBI:33019"/>
        <dbReference type="ChEBI" id="CHEBI:57844"/>
        <dbReference type="ChEBI" id="CHEBI:78442"/>
        <dbReference type="ChEBI" id="CHEBI:78530"/>
        <dbReference type="ChEBI" id="CHEBI:456215"/>
        <dbReference type="EC" id="6.1.1.10"/>
    </reaction>
</comment>
<dbReference type="InParanoid" id="A0A6P8J327"/>
<dbReference type="SUPFAM" id="SSF57770">
    <property type="entry name" value="Methionyl-tRNA synthetase (MetRS), Zn-domain"/>
    <property type="match status" value="1"/>
</dbReference>
<feature type="region of interest" description="Disordered" evidence="16">
    <location>
        <begin position="863"/>
        <end position="890"/>
    </location>
</feature>
<evidence type="ECO:0000256" key="6">
    <source>
        <dbReference type="ARBA" id="ARBA00022555"/>
    </source>
</evidence>
<dbReference type="InterPro" id="IPR040079">
    <property type="entry name" value="Glutathione_S-Trfase"/>
</dbReference>
<dbReference type="Pfam" id="PF18485">
    <property type="entry name" value="GST_N_5"/>
    <property type="match status" value="1"/>
</dbReference>
<dbReference type="Gene3D" id="3.40.30.10">
    <property type="entry name" value="Glutaredoxin"/>
    <property type="match status" value="1"/>
</dbReference>
<dbReference type="InterPro" id="IPR004046">
    <property type="entry name" value="GST_C"/>
</dbReference>
<proteinExistence type="inferred from homology"/>
<dbReference type="OrthoDB" id="5844513at2759"/>
<sequence>MFGRSTGILFGNLRRLNKVFFRFSSYRGYSYNISSDMKLYTDKGNPNLLRIFAAKNLSGVTLDVLYLNQGDQPGFKFSGSTSKLPALEVEDGNYLFSPNAICRYVFKSSQTQAAAQDVEKQAAVDQWIEWESLYLQPAVESQILSIAHKSATSSDQKQSLPELLKKIDESLKKQKNLSGETIGLADVVVWGSLFPLTSQQPELIGSEFESLRKWHSNIISQEAFKNGAQEAMGERGPAAFKDYYLAQTSKESKEKASKNEPTEENGGITIAKIQASADEINNAFDAWTQSDSKMPKARKLSNPVLPIEGEKNYLITSALPYVNNVPHLGNIIGCVLSADVFARYCRLRGYNTLYICGTDEYGTATETKALEEGITPQEICDKYFKIHSDVYSWFNIDFDFFGRTCTEQQTKISQDIFWRLHERGNIVEDSIKQLQCLDCKRFLADRFVEGTCPFCNYPDARGDQCDSCGKLINAIELKNPKCKVCGGKPEANSSKHLFLDLAELEPTLKAWVEKSSNEGCWSSNARQITRSWIQEGLKPRCITRDLKWGTPVPLEGYTDKVFYVWFDAPIGYLSITANYTEQWEKWWKNPQHVASYQFMAKDNVPFHTVVFPCTLLGADDNYTLLDSINATEYLNYEDDKFSKSRGVGVFGDDAEDSGIPADIWRFYLLYIRPEGQDSAFSWSDFVLKNNSELLNNLGNFINRALMFLNNNFNGVVPEMTLNDEDKNFVALINRELKTYVENMEKIRLREGLKVLLNISKYGNQYVQGNKPWVLIKGSEAERHRAGTVIGVATNLSFLLSVLVHPYMPVTSQEIRSQLKVDDDTNALTEQFVPVLKPGHKIGTPKPLFQKIESSLAEELRKKYAGQTKVTAEEPSPAPAAAAEQKDASGK</sequence>
<keyword evidence="11 15" id="KW-0648">Protein biosynthesis</keyword>
<dbReference type="PRINTS" id="PR01041">
    <property type="entry name" value="TRNASYNTHMET"/>
</dbReference>
<keyword evidence="6" id="KW-0820">tRNA-binding</keyword>
<evidence type="ECO:0000256" key="16">
    <source>
        <dbReference type="SAM" id="MobiDB-lite"/>
    </source>
</evidence>
<dbReference type="InterPro" id="IPR033911">
    <property type="entry name" value="MetRS_core"/>
</dbReference>
<organism evidence="19 20">
    <name type="scientific">Actinia tenebrosa</name>
    <name type="common">Australian red waratah sea anemone</name>
    <dbReference type="NCBI Taxonomy" id="6105"/>
    <lineage>
        <taxon>Eukaryota</taxon>
        <taxon>Metazoa</taxon>
        <taxon>Cnidaria</taxon>
        <taxon>Anthozoa</taxon>
        <taxon>Hexacorallia</taxon>
        <taxon>Actiniaria</taxon>
        <taxon>Actiniidae</taxon>
        <taxon>Actinia</taxon>
    </lineage>
</organism>
<evidence type="ECO:0000256" key="15">
    <source>
        <dbReference type="RuleBase" id="RU363039"/>
    </source>
</evidence>
<keyword evidence="12 15" id="KW-0030">Aminoacyl-tRNA synthetase</keyword>
<dbReference type="Gene3D" id="1.10.730.10">
    <property type="entry name" value="Isoleucyl-tRNA Synthetase, Domain 1"/>
    <property type="match status" value="1"/>
</dbReference>
<dbReference type="GO" id="GO:0006431">
    <property type="term" value="P:methionyl-tRNA aminoacylation"/>
    <property type="evidence" value="ECO:0007669"/>
    <property type="project" value="InterPro"/>
</dbReference>
<dbReference type="InterPro" id="IPR009080">
    <property type="entry name" value="tRNAsynth_Ia_anticodon-bd"/>
</dbReference>
<dbReference type="Pfam" id="PF00043">
    <property type="entry name" value="GST_C"/>
    <property type="match status" value="1"/>
</dbReference>
<evidence type="ECO:0000256" key="11">
    <source>
        <dbReference type="ARBA" id="ARBA00022917"/>
    </source>
</evidence>
<evidence type="ECO:0000256" key="13">
    <source>
        <dbReference type="ARBA" id="ARBA00030904"/>
    </source>
</evidence>
<dbReference type="Pfam" id="PF19303">
    <property type="entry name" value="Anticodon_3"/>
    <property type="match status" value="1"/>
</dbReference>
<dbReference type="GeneID" id="116307821"/>
<feature type="domain" description="GST C-terminal" evidence="18">
    <location>
        <begin position="117"/>
        <end position="240"/>
    </location>
</feature>
<keyword evidence="10" id="KW-0694">RNA-binding</keyword>
<dbReference type="FunCoup" id="A0A6P8J327">
    <property type="interactions" value="2103"/>
</dbReference>
<dbReference type="InterPro" id="IPR010987">
    <property type="entry name" value="Glutathione-S-Trfase_C-like"/>
</dbReference>
<dbReference type="Gene3D" id="2.20.28.20">
    <property type="entry name" value="Methionyl-tRNA synthetase, Zn-domain"/>
    <property type="match status" value="1"/>
</dbReference>
<dbReference type="KEGG" id="aten:116307821"/>
<dbReference type="GO" id="GO:0017101">
    <property type="term" value="C:aminoacyl-tRNA synthetase multienzyme complex"/>
    <property type="evidence" value="ECO:0007669"/>
    <property type="project" value="TreeGrafter"/>
</dbReference>
<keyword evidence="8 15" id="KW-0547">Nucleotide-binding</keyword>
<dbReference type="PROSITE" id="PS50405">
    <property type="entry name" value="GST_CTER"/>
    <property type="match status" value="1"/>
</dbReference>
<dbReference type="RefSeq" id="XP_031573999.1">
    <property type="nucleotide sequence ID" value="XM_031718139.1"/>
</dbReference>
<dbReference type="InterPro" id="IPR036249">
    <property type="entry name" value="Thioredoxin-like_sf"/>
</dbReference>
<dbReference type="InterPro" id="IPR014729">
    <property type="entry name" value="Rossmann-like_a/b/a_fold"/>
</dbReference>
<dbReference type="GO" id="GO:0005829">
    <property type="term" value="C:cytosol"/>
    <property type="evidence" value="ECO:0007669"/>
    <property type="project" value="TreeGrafter"/>
</dbReference>
<reference evidence="20" key="1">
    <citation type="submission" date="2025-08" db="UniProtKB">
        <authorList>
            <consortium name="RefSeq"/>
        </authorList>
    </citation>
    <scope>IDENTIFICATION</scope>
</reference>
<feature type="domain" description="GST N-terminal" evidence="17">
    <location>
        <begin position="35"/>
        <end position="113"/>
    </location>
</feature>
<evidence type="ECO:0000256" key="8">
    <source>
        <dbReference type="ARBA" id="ARBA00022741"/>
    </source>
</evidence>
<evidence type="ECO:0000313" key="20">
    <source>
        <dbReference type="RefSeq" id="XP_031573999.1"/>
    </source>
</evidence>
<evidence type="ECO:0000259" key="18">
    <source>
        <dbReference type="PROSITE" id="PS50405"/>
    </source>
</evidence>
<evidence type="ECO:0000256" key="1">
    <source>
        <dbReference type="ARBA" id="ARBA00004496"/>
    </source>
</evidence>
<dbReference type="EC" id="6.1.1.10" evidence="3"/>
<dbReference type="NCBIfam" id="NF001100">
    <property type="entry name" value="PRK00133.1"/>
    <property type="match status" value="1"/>
</dbReference>
<dbReference type="Proteomes" id="UP000515163">
    <property type="component" value="Unplaced"/>
</dbReference>
<dbReference type="SUPFAM" id="SSF47323">
    <property type="entry name" value="Anticodon-binding domain of a subclass of class I aminoacyl-tRNA synthetases"/>
    <property type="match status" value="1"/>
</dbReference>
<dbReference type="PANTHER" id="PTHR45765">
    <property type="entry name" value="METHIONINE--TRNA LIGASE"/>
    <property type="match status" value="1"/>
</dbReference>
<evidence type="ECO:0000259" key="17">
    <source>
        <dbReference type="PROSITE" id="PS50404"/>
    </source>
</evidence>
<dbReference type="PROSITE" id="PS00178">
    <property type="entry name" value="AA_TRNA_LIGASE_I"/>
    <property type="match status" value="1"/>
</dbReference>
<dbReference type="SFLD" id="SFLDS00019">
    <property type="entry name" value="Glutathione_Transferase_(cytos"/>
    <property type="match status" value="1"/>
</dbReference>
<dbReference type="Gene3D" id="1.20.1050.10">
    <property type="match status" value="1"/>
</dbReference>